<dbReference type="InterPro" id="IPR053011">
    <property type="entry name" value="SDR_family_member_7"/>
</dbReference>
<dbReference type="InterPro" id="IPR002347">
    <property type="entry name" value="SDR_fam"/>
</dbReference>
<dbReference type="PRINTS" id="PR00080">
    <property type="entry name" value="SDRFAMILY"/>
</dbReference>
<dbReference type="PANTHER" id="PTHR44269">
    <property type="entry name" value="DEHYDROGENASE/REDUCTASE SDR FAMILY MEMBER 7-RELATED"/>
    <property type="match status" value="1"/>
</dbReference>
<dbReference type="NCBIfam" id="NF004825">
    <property type="entry name" value="PRK06181.1"/>
    <property type="match status" value="1"/>
</dbReference>
<dbReference type="Gene3D" id="3.40.50.720">
    <property type="entry name" value="NAD(P)-binding Rossmann-like Domain"/>
    <property type="match status" value="1"/>
</dbReference>
<keyword evidence="3" id="KW-1185">Reference proteome</keyword>
<dbReference type="STRING" id="228957.SAMN04488008_10573"/>
<dbReference type="PRINTS" id="PR00081">
    <property type="entry name" value="GDHRDH"/>
</dbReference>
<organism evidence="2 3">
    <name type="scientific">Maribacter orientalis</name>
    <dbReference type="NCBI Taxonomy" id="228957"/>
    <lineage>
        <taxon>Bacteria</taxon>
        <taxon>Pseudomonadati</taxon>
        <taxon>Bacteroidota</taxon>
        <taxon>Flavobacteriia</taxon>
        <taxon>Flavobacteriales</taxon>
        <taxon>Flavobacteriaceae</taxon>
        <taxon>Maribacter</taxon>
    </lineage>
</organism>
<dbReference type="EMBL" id="FNZN01000005">
    <property type="protein sequence ID" value="SEL74356.1"/>
    <property type="molecule type" value="Genomic_DNA"/>
</dbReference>
<dbReference type="RefSeq" id="WP_245737214.1">
    <property type="nucleotide sequence ID" value="NZ_FNZN01000005.1"/>
</dbReference>
<evidence type="ECO:0000256" key="1">
    <source>
        <dbReference type="RuleBase" id="RU000363"/>
    </source>
</evidence>
<protein>
    <submittedName>
        <fullName evidence="2">Short-chain dehydrogenase</fullName>
    </submittedName>
</protein>
<dbReference type="SUPFAM" id="SSF51735">
    <property type="entry name" value="NAD(P)-binding Rossmann-fold domains"/>
    <property type="match status" value="1"/>
</dbReference>
<proteinExistence type="inferred from homology"/>
<dbReference type="InterPro" id="IPR020904">
    <property type="entry name" value="Sc_DH/Rdtase_CS"/>
</dbReference>
<comment type="similarity">
    <text evidence="1">Belongs to the short-chain dehydrogenases/reductases (SDR) family.</text>
</comment>
<sequence>MNGLESMGNRVIWITGASSGIGEALAYQLNAQGDKVILSARREDILTKVKNNCKFSENALVLPLDLTDFDSLESITKNAISLYGKIDILINNSGLSQRSLIIDTKFEVYQQMIDVNYLGTIKLTKHLLPFFITQKSGHFVTITSLMGKFSSPYRSGYCGAKHALHGFFDALRMEHEKDNIDVSLICPGFIQTNVAKNALTGDGSALMKEDNATENGMPVNQCAEKIITAIKKKKFETYIGGKEKYGIYIKRFFPKLLHKIVLKSKVR</sequence>
<reference evidence="3" key="1">
    <citation type="submission" date="2016-10" db="EMBL/GenBank/DDBJ databases">
        <authorList>
            <person name="Varghese N."/>
            <person name="Submissions S."/>
        </authorList>
    </citation>
    <scope>NUCLEOTIDE SEQUENCE [LARGE SCALE GENOMIC DNA]</scope>
    <source>
        <strain evidence="3">DSM 16471</strain>
    </source>
</reference>
<evidence type="ECO:0000313" key="3">
    <source>
        <dbReference type="Proteomes" id="UP000198990"/>
    </source>
</evidence>
<evidence type="ECO:0000313" key="2">
    <source>
        <dbReference type="EMBL" id="SEL74356.1"/>
    </source>
</evidence>
<gene>
    <name evidence="2" type="ORF">SAMN04488008_10573</name>
</gene>
<dbReference type="Proteomes" id="UP000198990">
    <property type="component" value="Unassembled WGS sequence"/>
</dbReference>
<name>A0A1H7SQG6_9FLAO</name>
<dbReference type="InterPro" id="IPR036291">
    <property type="entry name" value="NAD(P)-bd_dom_sf"/>
</dbReference>
<dbReference type="Pfam" id="PF00106">
    <property type="entry name" value="adh_short"/>
    <property type="match status" value="1"/>
</dbReference>
<dbReference type="AlphaFoldDB" id="A0A1H7SQG6"/>
<accession>A0A1H7SQG6</accession>
<dbReference type="PROSITE" id="PS00061">
    <property type="entry name" value="ADH_SHORT"/>
    <property type="match status" value="1"/>
</dbReference>
<dbReference type="PANTHER" id="PTHR44269:SF1">
    <property type="entry name" value="DEHYDROGENASE_REDUCTASE SDR FAMILY MEMBER 7"/>
    <property type="match status" value="1"/>
</dbReference>
<dbReference type="CDD" id="cd05332">
    <property type="entry name" value="11beta-HSD1_like_SDR_c"/>
    <property type="match status" value="1"/>
</dbReference>